<dbReference type="SUPFAM" id="SSF46785">
    <property type="entry name" value="Winged helix' DNA-binding domain"/>
    <property type="match status" value="1"/>
</dbReference>
<evidence type="ECO:0000256" key="4">
    <source>
        <dbReference type="ARBA" id="ARBA00023163"/>
    </source>
</evidence>
<proteinExistence type="predicted"/>
<dbReference type="PROSITE" id="PS51063">
    <property type="entry name" value="HTH_CRP_2"/>
    <property type="match status" value="1"/>
</dbReference>
<dbReference type="CDD" id="cd00038">
    <property type="entry name" value="CAP_ED"/>
    <property type="match status" value="1"/>
</dbReference>
<dbReference type="AlphaFoldDB" id="A0AAX0S4X6"/>
<evidence type="ECO:0000259" key="6">
    <source>
        <dbReference type="PROSITE" id="PS51063"/>
    </source>
</evidence>
<evidence type="ECO:0000259" key="5">
    <source>
        <dbReference type="PROSITE" id="PS50042"/>
    </source>
</evidence>
<dbReference type="EMBL" id="NUEQ01000022">
    <property type="protein sequence ID" value="PEJ32857.1"/>
    <property type="molecule type" value="Genomic_DNA"/>
</dbReference>
<dbReference type="Gene3D" id="2.60.120.10">
    <property type="entry name" value="Jelly Rolls"/>
    <property type="match status" value="1"/>
</dbReference>
<name>A0AAX0S4X6_9BACI</name>
<dbReference type="InterPro" id="IPR014710">
    <property type="entry name" value="RmlC-like_jellyroll"/>
</dbReference>
<accession>A0AAX0S4X6</accession>
<keyword evidence="4" id="KW-0804">Transcription</keyword>
<feature type="domain" description="Cyclic nucleotide-binding" evidence="5">
    <location>
        <begin position="27"/>
        <end position="114"/>
    </location>
</feature>
<feature type="domain" description="HTH crp-type" evidence="6">
    <location>
        <begin position="149"/>
        <end position="220"/>
    </location>
</feature>
<evidence type="ECO:0000313" key="7">
    <source>
        <dbReference type="EMBL" id="PEJ32857.1"/>
    </source>
</evidence>
<gene>
    <name evidence="7" type="ORF">CN689_12955</name>
</gene>
<evidence type="ECO:0000256" key="2">
    <source>
        <dbReference type="ARBA" id="ARBA00023125"/>
    </source>
</evidence>
<dbReference type="SMART" id="SM00100">
    <property type="entry name" value="cNMP"/>
    <property type="match status" value="1"/>
</dbReference>
<keyword evidence="2" id="KW-0238">DNA-binding</keyword>
<dbReference type="Pfam" id="PF13545">
    <property type="entry name" value="HTH_Crp_2"/>
    <property type="match status" value="1"/>
</dbReference>
<keyword evidence="3" id="KW-0010">Activator</keyword>
<dbReference type="RefSeq" id="WP_098176187.1">
    <property type="nucleotide sequence ID" value="NZ_NUEQ01000022.1"/>
</dbReference>
<dbReference type="InterPro" id="IPR000595">
    <property type="entry name" value="cNMP-bd_dom"/>
</dbReference>
<dbReference type="InterPro" id="IPR012318">
    <property type="entry name" value="HTH_CRP"/>
</dbReference>
<dbReference type="Gene3D" id="1.10.10.10">
    <property type="entry name" value="Winged helix-like DNA-binding domain superfamily/Winged helix DNA-binding domain"/>
    <property type="match status" value="1"/>
</dbReference>
<comment type="caution">
    <text evidence="7">The sequence shown here is derived from an EMBL/GenBank/DDBJ whole genome shotgun (WGS) entry which is preliminary data.</text>
</comment>
<evidence type="ECO:0000256" key="3">
    <source>
        <dbReference type="ARBA" id="ARBA00023159"/>
    </source>
</evidence>
<sequence>MKQTEDRQQLNYYLHAHQIESIFNAPLIAQLSLYSFDQGEIICAQGEPSQYLYILVKGKIKIYTTSLEGKKLILSFKTPLELVGDIEYVQGIDIINTVEAVSSVNMIGIHYDSLGKYGSDYTPFLQFLLKTITRKFCIKSNSLSFNLMYPVEIRLASYLLSISFDESDAHFKGRLSTNSLRDVADLIGTSYRHLNRVIHHLCTEGLIERKKEFIHVKNREGLSDLANHNIYE</sequence>
<evidence type="ECO:0000313" key="8">
    <source>
        <dbReference type="Proteomes" id="UP000220106"/>
    </source>
</evidence>
<dbReference type="SUPFAM" id="SSF51206">
    <property type="entry name" value="cAMP-binding domain-like"/>
    <property type="match status" value="1"/>
</dbReference>
<dbReference type="Pfam" id="PF00027">
    <property type="entry name" value="cNMP_binding"/>
    <property type="match status" value="1"/>
</dbReference>
<evidence type="ECO:0000256" key="1">
    <source>
        <dbReference type="ARBA" id="ARBA00023015"/>
    </source>
</evidence>
<protein>
    <submittedName>
        <fullName evidence="7">Crp/Fnr family transcriptional regulator</fullName>
    </submittedName>
</protein>
<dbReference type="InterPro" id="IPR018490">
    <property type="entry name" value="cNMP-bd_dom_sf"/>
</dbReference>
<dbReference type="Proteomes" id="UP000220106">
    <property type="component" value="Unassembled WGS sequence"/>
</dbReference>
<reference evidence="7 8" key="1">
    <citation type="submission" date="2017-09" db="EMBL/GenBank/DDBJ databases">
        <title>Large-scale bioinformatics analysis of Bacillus genomes uncovers conserved roles of natural products in bacterial physiology.</title>
        <authorList>
            <consortium name="Agbiome Team Llc"/>
            <person name="Bleich R.M."/>
            <person name="Kirk G.J."/>
            <person name="Santa Maria K.C."/>
            <person name="Allen S.E."/>
            <person name="Farag S."/>
            <person name="Shank E.A."/>
            <person name="Bowers A."/>
        </authorList>
    </citation>
    <scope>NUCLEOTIDE SEQUENCE [LARGE SCALE GENOMIC DNA]</scope>
    <source>
        <strain evidence="7 8">AFS003229</strain>
    </source>
</reference>
<dbReference type="GO" id="GO:0003677">
    <property type="term" value="F:DNA binding"/>
    <property type="evidence" value="ECO:0007669"/>
    <property type="project" value="UniProtKB-KW"/>
</dbReference>
<keyword evidence="1" id="KW-0805">Transcription regulation</keyword>
<dbReference type="InterPro" id="IPR036388">
    <property type="entry name" value="WH-like_DNA-bd_sf"/>
</dbReference>
<dbReference type="GO" id="GO:0006355">
    <property type="term" value="P:regulation of DNA-templated transcription"/>
    <property type="evidence" value="ECO:0007669"/>
    <property type="project" value="InterPro"/>
</dbReference>
<dbReference type="PROSITE" id="PS50042">
    <property type="entry name" value="CNMP_BINDING_3"/>
    <property type="match status" value="1"/>
</dbReference>
<dbReference type="InterPro" id="IPR036390">
    <property type="entry name" value="WH_DNA-bd_sf"/>
</dbReference>
<organism evidence="7 8">
    <name type="scientific">Peribacillus butanolivorans</name>
    <dbReference type="NCBI Taxonomy" id="421767"/>
    <lineage>
        <taxon>Bacteria</taxon>
        <taxon>Bacillati</taxon>
        <taxon>Bacillota</taxon>
        <taxon>Bacilli</taxon>
        <taxon>Bacillales</taxon>
        <taxon>Bacillaceae</taxon>
        <taxon>Peribacillus</taxon>
    </lineage>
</organism>